<dbReference type="SUPFAM" id="SSF51430">
    <property type="entry name" value="NAD(P)-linked oxidoreductase"/>
    <property type="match status" value="1"/>
</dbReference>
<dbReference type="PIRSF" id="PIRSF000097">
    <property type="entry name" value="AKR"/>
    <property type="match status" value="1"/>
</dbReference>
<reference evidence="2" key="1">
    <citation type="journal article" date="2021" name="Nat. Commun.">
        <title>Genomic analyses provide insights into spinach domestication and the genetic basis of agronomic traits.</title>
        <authorList>
            <person name="Cai X."/>
            <person name="Sun X."/>
            <person name="Xu C."/>
            <person name="Sun H."/>
            <person name="Wang X."/>
            <person name="Ge C."/>
            <person name="Zhang Z."/>
            <person name="Wang Q."/>
            <person name="Fei Z."/>
            <person name="Jiao C."/>
            <person name="Wang Q."/>
        </authorList>
    </citation>
    <scope>NUCLEOTIDE SEQUENCE [LARGE SCALE GENOMIC DNA]</scope>
    <source>
        <strain evidence="2">cv. Varoflay</strain>
    </source>
</reference>
<name>A0ABM3R1M8_SPIOL</name>
<dbReference type="InterPro" id="IPR023210">
    <property type="entry name" value="NADP_OxRdtase_dom"/>
</dbReference>
<evidence type="ECO:0000313" key="3">
    <source>
        <dbReference type="RefSeq" id="XP_056689528.1"/>
    </source>
</evidence>
<dbReference type="InterPro" id="IPR020471">
    <property type="entry name" value="AKR"/>
</dbReference>
<dbReference type="PRINTS" id="PR00069">
    <property type="entry name" value="ALDKETRDTASE"/>
</dbReference>
<dbReference type="PROSITE" id="PS00062">
    <property type="entry name" value="ALDOKETO_REDUCTASE_2"/>
    <property type="match status" value="1"/>
</dbReference>
<dbReference type="PANTHER" id="PTHR11732">
    <property type="entry name" value="ALDO/KETO REDUCTASE"/>
    <property type="match status" value="1"/>
</dbReference>
<dbReference type="RefSeq" id="XP_056689528.1">
    <property type="nucleotide sequence ID" value="XM_056833550.1"/>
</dbReference>
<protein>
    <submittedName>
        <fullName evidence="3">NADPH-dependent aldo-keto reductase, chloroplastic</fullName>
    </submittedName>
</protein>
<dbReference type="GeneID" id="110794749"/>
<gene>
    <name evidence="3" type="primary">LOC110794749</name>
</gene>
<sequence length="312" mass="35327">MTPSLIESDSILLVQIEMEEELQLVELNNGVKIPSVGLGTYEAPPHIVAAAIKIGVVLKELFEDGTIKREDLFITSKLWNFDHEAEDVPKALETTLSDLQLDYLDLYLIHFPVKEKKGFRYNNPERFIPTDIPSTWKAMEALYDSGKVRAIGVSNFSTKKLDELLQVARVPPAVNQVECHPMWQQEKLHHFCRSKNIHLSGYSPLGSTIPEGDRNKSLLANPILNKLADELGKSAAQVALRWGLQMGHSVLPKTSNESRLKENMDVFSWSIPDNLLCKFSEIKQEKFEKAVYLVHEASAGYKTLEELWDEQV</sequence>
<organism evidence="2 3">
    <name type="scientific">Spinacia oleracea</name>
    <name type="common">Spinach</name>
    <dbReference type="NCBI Taxonomy" id="3562"/>
    <lineage>
        <taxon>Eukaryota</taxon>
        <taxon>Viridiplantae</taxon>
        <taxon>Streptophyta</taxon>
        <taxon>Embryophyta</taxon>
        <taxon>Tracheophyta</taxon>
        <taxon>Spermatophyta</taxon>
        <taxon>Magnoliopsida</taxon>
        <taxon>eudicotyledons</taxon>
        <taxon>Gunneridae</taxon>
        <taxon>Pentapetalae</taxon>
        <taxon>Caryophyllales</taxon>
        <taxon>Chenopodiaceae</taxon>
        <taxon>Chenopodioideae</taxon>
        <taxon>Anserineae</taxon>
        <taxon>Spinacia</taxon>
    </lineage>
</organism>
<proteinExistence type="predicted"/>
<reference evidence="3" key="2">
    <citation type="submission" date="2025-08" db="UniProtKB">
        <authorList>
            <consortium name="RefSeq"/>
        </authorList>
    </citation>
    <scope>IDENTIFICATION</scope>
    <source>
        <tissue evidence="3">Leaf</tissue>
    </source>
</reference>
<keyword evidence="2" id="KW-1185">Reference proteome</keyword>
<feature type="domain" description="NADP-dependent oxidoreductase" evidence="1">
    <location>
        <begin position="58"/>
        <end position="273"/>
    </location>
</feature>
<dbReference type="Pfam" id="PF00248">
    <property type="entry name" value="Aldo_ket_red"/>
    <property type="match status" value="1"/>
</dbReference>
<evidence type="ECO:0000259" key="1">
    <source>
        <dbReference type="Pfam" id="PF00248"/>
    </source>
</evidence>
<dbReference type="Gene3D" id="3.20.20.100">
    <property type="entry name" value="NADP-dependent oxidoreductase domain"/>
    <property type="match status" value="1"/>
</dbReference>
<accession>A0ABM3R1M8</accession>
<evidence type="ECO:0000313" key="2">
    <source>
        <dbReference type="Proteomes" id="UP000813463"/>
    </source>
</evidence>
<dbReference type="InterPro" id="IPR018170">
    <property type="entry name" value="Aldo/ket_reductase_CS"/>
</dbReference>
<dbReference type="PROSITE" id="PS00063">
    <property type="entry name" value="ALDOKETO_REDUCTASE_3"/>
    <property type="match status" value="1"/>
</dbReference>
<dbReference type="InterPro" id="IPR036812">
    <property type="entry name" value="NAD(P)_OxRdtase_dom_sf"/>
</dbReference>
<dbReference type="Proteomes" id="UP000813463">
    <property type="component" value="Chromosome 6"/>
</dbReference>